<proteinExistence type="predicted"/>
<dbReference type="GO" id="GO:0003677">
    <property type="term" value="F:DNA binding"/>
    <property type="evidence" value="ECO:0007669"/>
    <property type="project" value="InterPro"/>
</dbReference>
<dbReference type="SMART" id="SM00595">
    <property type="entry name" value="MADF"/>
    <property type="match status" value="1"/>
</dbReference>
<dbReference type="EMBL" id="JASPKY010000164">
    <property type="protein sequence ID" value="KAK9729010.1"/>
    <property type="molecule type" value="Genomic_DNA"/>
</dbReference>
<accession>A0AAW1L5T0</accession>
<reference evidence="5 6" key="1">
    <citation type="journal article" date="2024" name="BMC Genomics">
        <title>De novo assembly and annotation of Popillia japonica's genome with initial clues to its potential as an invasive pest.</title>
        <authorList>
            <person name="Cucini C."/>
            <person name="Boschi S."/>
            <person name="Funari R."/>
            <person name="Cardaioli E."/>
            <person name="Iannotti N."/>
            <person name="Marturano G."/>
            <person name="Paoli F."/>
            <person name="Bruttini M."/>
            <person name="Carapelli A."/>
            <person name="Frati F."/>
            <person name="Nardi F."/>
        </authorList>
    </citation>
    <scope>NUCLEOTIDE SEQUENCE [LARGE SCALE GENOMIC DNA]</scope>
    <source>
        <strain evidence="5">DMR45628</strain>
    </source>
</reference>
<dbReference type="PROSITE" id="PS51031">
    <property type="entry name" value="BESS"/>
    <property type="match status" value="1"/>
</dbReference>
<evidence type="ECO:0000256" key="2">
    <source>
        <dbReference type="SAM" id="MobiDB-lite"/>
    </source>
</evidence>
<evidence type="ECO:0000259" key="4">
    <source>
        <dbReference type="PROSITE" id="PS51031"/>
    </source>
</evidence>
<dbReference type="PANTHER" id="PTHR12243:SF60">
    <property type="entry name" value="SI:CH211-15D5.12-RELATED"/>
    <property type="match status" value="1"/>
</dbReference>
<name>A0AAW1L5T0_POPJA</name>
<comment type="subcellular location">
    <subcellularLocation>
        <location evidence="1">Nucleus</location>
    </subcellularLocation>
</comment>
<dbReference type="InterPro" id="IPR006578">
    <property type="entry name" value="MADF-dom"/>
</dbReference>
<dbReference type="AlphaFoldDB" id="A0AAW1L5T0"/>
<sequence length="297" mass="34006">MEDTPTFNVKFVQTVEKYNVLYDQTMENYSNRQVQEKAWNEVGKEIKAAGAACKEKWKNLRSAYARYLRQKLTSGSSAQAKKKYYLADYLAFLTPFTKSRQQKSSIPSSTNINEETSNSTHEEAIEVEPPESEVQDENNENERVVEDSARGELLVVDGSLTRHKVSNRKRKEVDPLEKCAIEYFTSKNRSQSETKEDADLLFLKSLLPDMRQMTNAQKHEFKLKTMQTIGEILYRPNCFLPVSTNSQDISYDSSNRSFRQLSVLPNNSEVQSMRSSGQISTPVASPTISNYEFLQTL</sequence>
<dbReference type="Pfam" id="PF10545">
    <property type="entry name" value="MADF_DNA_bdg"/>
    <property type="match status" value="1"/>
</dbReference>
<feature type="region of interest" description="Disordered" evidence="2">
    <location>
        <begin position="102"/>
        <end position="146"/>
    </location>
</feature>
<keyword evidence="6" id="KW-1185">Reference proteome</keyword>
<evidence type="ECO:0000313" key="5">
    <source>
        <dbReference type="EMBL" id="KAK9729010.1"/>
    </source>
</evidence>
<dbReference type="InterPro" id="IPR039353">
    <property type="entry name" value="TF_Adf1"/>
</dbReference>
<protein>
    <submittedName>
        <fullName evidence="5">BESS motif</fullName>
    </submittedName>
</protein>
<comment type="caution">
    <text evidence="5">The sequence shown here is derived from an EMBL/GenBank/DDBJ whole genome shotgun (WGS) entry which is preliminary data.</text>
</comment>
<keyword evidence="1" id="KW-0539">Nucleus</keyword>
<dbReference type="InterPro" id="IPR004210">
    <property type="entry name" value="BESS_motif"/>
</dbReference>
<feature type="compositionally biased region" description="Acidic residues" evidence="2">
    <location>
        <begin position="125"/>
        <end position="139"/>
    </location>
</feature>
<feature type="compositionally biased region" description="Low complexity" evidence="2">
    <location>
        <begin position="108"/>
        <end position="119"/>
    </location>
</feature>
<dbReference type="Proteomes" id="UP001458880">
    <property type="component" value="Unassembled WGS sequence"/>
</dbReference>
<evidence type="ECO:0000256" key="1">
    <source>
        <dbReference type="PROSITE-ProRule" id="PRU00371"/>
    </source>
</evidence>
<feature type="domain" description="BESS" evidence="4">
    <location>
        <begin position="196"/>
        <end position="235"/>
    </location>
</feature>
<dbReference type="PANTHER" id="PTHR12243">
    <property type="entry name" value="MADF DOMAIN TRANSCRIPTION FACTOR"/>
    <property type="match status" value="1"/>
</dbReference>
<dbReference type="GO" id="GO:0006357">
    <property type="term" value="P:regulation of transcription by RNA polymerase II"/>
    <property type="evidence" value="ECO:0007669"/>
    <property type="project" value="TreeGrafter"/>
</dbReference>
<organism evidence="5 6">
    <name type="scientific">Popillia japonica</name>
    <name type="common">Japanese beetle</name>
    <dbReference type="NCBI Taxonomy" id="7064"/>
    <lineage>
        <taxon>Eukaryota</taxon>
        <taxon>Metazoa</taxon>
        <taxon>Ecdysozoa</taxon>
        <taxon>Arthropoda</taxon>
        <taxon>Hexapoda</taxon>
        <taxon>Insecta</taxon>
        <taxon>Pterygota</taxon>
        <taxon>Neoptera</taxon>
        <taxon>Endopterygota</taxon>
        <taxon>Coleoptera</taxon>
        <taxon>Polyphaga</taxon>
        <taxon>Scarabaeiformia</taxon>
        <taxon>Scarabaeidae</taxon>
        <taxon>Rutelinae</taxon>
        <taxon>Popillia</taxon>
    </lineage>
</organism>
<dbReference type="GO" id="GO:0005667">
    <property type="term" value="C:transcription regulator complex"/>
    <property type="evidence" value="ECO:0007669"/>
    <property type="project" value="TreeGrafter"/>
</dbReference>
<evidence type="ECO:0000313" key="6">
    <source>
        <dbReference type="Proteomes" id="UP001458880"/>
    </source>
</evidence>
<dbReference type="PROSITE" id="PS51029">
    <property type="entry name" value="MADF"/>
    <property type="match status" value="1"/>
</dbReference>
<feature type="domain" description="MADF" evidence="3">
    <location>
        <begin position="10"/>
        <end position="98"/>
    </location>
</feature>
<gene>
    <name evidence="5" type="ORF">QE152_g16927</name>
</gene>
<dbReference type="Pfam" id="PF02944">
    <property type="entry name" value="BESS"/>
    <property type="match status" value="1"/>
</dbReference>
<dbReference type="GO" id="GO:0005634">
    <property type="term" value="C:nucleus"/>
    <property type="evidence" value="ECO:0007669"/>
    <property type="project" value="UniProtKB-SubCell"/>
</dbReference>
<evidence type="ECO:0000259" key="3">
    <source>
        <dbReference type="PROSITE" id="PS51029"/>
    </source>
</evidence>